<dbReference type="GO" id="GO:0005886">
    <property type="term" value="C:plasma membrane"/>
    <property type="evidence" value="ECO:0007669"/>
    <property type="project" value="UniProtKB-SubCell"/>
</dbReference>
<evidence type="ECO:0000256" key="4">
    <source>
        <dbReference type="ARBA" id="ARBA00022692"/>
    </source>
</evidence>
<feature type="transmembrane region" description="Helical" evidence="7">
    <location>
        <begin position="216"/>
        <end position="234"/>
    </location>
</feature>
<dbReference type="STRING" id="452637.Oter_1444"/>
<evidence type="ECO:0000256" key="2">
    <source>
        <dbReference type="ARBA" id="ARBA00007977"/>
    </source>
</evidence>
<accession>B1ZS53</accession>
<feature type="transmembrane region" description="Helical" evidence="7">
    <location>
        <begin position="182"/>
        <end position="204"/>
    </location>
</feature>
<dbReference type="PANTHER" id="PTHR30106:SF1">
    <property type="entry name" value="UPF0324 MEMBRANE PROTEIN FN0533"/>
    <property type="match status" value="1"/>
</dbReference>
<keyword evidence="9" id="KW-1185">Reference proteome</keyword>
<dbReference type="InterPro" id="IPR018383">
    <property type="entry name" value="UPF0324_pro"/>
</dbReference>
<dbReference type="EMBL" id="CP001032">
    <property type="protein sequence ID" value="ACB74729.1"/>
    <property type="molecule type" value="Genomic_DNA"/>
</dbReference>
<dbReference type="PANTHER" id="PTHR30106">
    <property type="entry name" value="INNER MEMBRANE PROTEIN YEIH-RELATED"/>
    <property type="match status" value="1"/>
</dbReference>
<feature type="transmembrane region" description="Helical" evidence="7">
    <location>
        <begin position="246"/>
        <end position="265"/>
    </location>
</feature>
<proteinExistence type="inferred from homology"/>
<feature type="transmembrane region" description="Helical" evidence="7">
    <location>
        <begin position="92"/>
        <end position="111"/>
    </location>
</feature>
<dbReference type="Pfam" id="PF03601">
    <property type="entry name" value="Cons_hypoth698"/>
    <property type="match status" value="1"/>
</dbReference>
<dbReference type="Proteomes" id="UP000007013">
    <property type="component" value="Chromosome"/>
</dbReference>
<dbReference type="OrthoDB" id="9811391at2"/>
<evidence type="ECO:0000256" key="5">
    <source>
        <dbReference type="ARBA" id="ARBA00022989"/>
    </source>
</evidence>
<feature type="transmembrane region" description="Helical" evidence="7">
    <location>
        <begin position="155"/>
        <end position="175"/>
    </location>
</feature>
<keyword evidence="5 7" id="KW-1133">Transmembrane helix</keyword>
<feature type="transmembrane region" description="Helical" evidence="7">
    <location>
        <begin position="307"/>
        <end position="330"/>
    </location>
</feature>
<feature type="transmembrane region" description="Helical" evidence="7">
    <location>
        <begin position="123"/>
        <end position="143"/>
    </location>
</feature>
<organism evidence="8 9">
    <name type="scientific">Opitutus terrae (strain DSM 11246 / JCM 15787 / PB90-1)</name>
    <dbReference type="NCBI Taxonomy" id="452637"/>
    <lineage>
        <taxon>Bacteria</taxon>
        <taxon>Pseudomonadati</taxon>
        <taxon>Verrucomicrobiota</taxon>
        <taxon>Opitutia</taxon>
        <taxon>Opitutales</taxon>
        <taxon>Opitutaceae</taxon>
        <taxon>Opitutus</taxon>
    </lineage>
</organism>
<gene>
    <name evidence="8" type="ordered locus">Oter_1444</name>
</gene>
<sequence>MSFDFRTVCGTTPERPAHRLASLLLPLGAVASLLPWTPAWAALLAGTALALALGNPCTRATTRASKWLLQLAVIGLGAGVNLAIVARVGLQGLGYTLIGLLATFALAAWLARRLGVETKIATLIGAGTGICGGSAIAAVAPAIDASLAETSAALATVFLLNGAALIVFPVVGTWVGLDAHTFGLWCALAIHDTSSVTGAAMTHGAEALATATTVKLARALWIVPVALVLGLWFAPRGDHTSERRSVQIPWFIAGFIGLSALFTAMPHWHAAARGITTLSRSLLTLTLFFIGAGLDRNAVRTVGARPFVHGLLLWLLIASATLAALVAGWIK</sequence>
<feature type="transmembrane region" description="Helical" evidence="7">
    <location>
        <begin position="277"/>
        <end position="295"/>
    </location>
</feature>
<dbReference type="HOGENOM" id="CLU_033541_2_0_0"/>
<dbReference type="AlphaFoldDB" id="B1ZS53"/>
<feature type="transmembrane region" description="Helical" evidence="7">
    <location>
        <begin position="33"/>
        <end position="55"/>
    </location>
</feature>
<keyword evidence="3" id="KW-1003">Cell membrane</keyword>
<evidence type="ECO:0000256" key="7">
    <source>
        <dbReference type="SAM" id="Phobius"/>
    </source>
</evidence>
<evidence type="ECO:0000256" key="3">
    <source>
        <dbReference type="ARBA" id="ARBA00022475"/>
    </source>
</evidence>
<dbReference type="KEGG" id="ote:Oter_1444"/>
<reference evidence="8 9" key="1">
    <citation type="journal article" date="2011" name="J. Bacteriol.">
        <title>Genome sequence of the verrucomicrobium Opitutus terrae PB90-1, an abundant inhabitant of rice paddy soil ecosystems.</title>
        <authorList>
            <person name="van Passel M.W."/>
            <person name="Kant R."/>
            <person name="Palva A."/>
            <person name="Copeland A."/>
            <person name="Lucas S."/>
            <person name="Lapidus A."/>
            <person name="Glavina del Rio T."/>
            <person name="Pitluck S."/>
            <person name="Goltsman E."/>
            <person name="Clum A."/>
            <person name="Sun H."/>
            <person name="Schmutz J."/>
            <person name="Larimer F.W."/>
            <person name="Land M.L."/>
            <person name="Hauser L."/>
            <person name="Kyrpides N."/>
            <person name="Mikhailova N."/>
            <person name="Richardson P.P."/>
            <person name="Janssen P.H."/>
            <person name="de Vos W.M."/>
            <person name="Smidt H."/>
        </authorList>
    </citation>
    <scope>NUCLEOTIDE SEQUENCE [LARGE SCALE GENOMIC DNA]</scope>
    <source>
        <strain evidence="9">DSM 11246 / JCM 15787 / PB90-1</strain>
    </source>
</reference>
<feature type="transmembrane region" description="Helical" evidence="7">
    <location>
        <begin position="67"/>
        <end position="86"/>
    </location>
</feature>
<evidence type="ECO:0000313" key="9">
    <source>
        <dbReference type="Proteomes" id="UP000007013"/>
    </source>
</evidence>
<comment type="similarity">
    <text evidence="2">Belongs to the UPF0324 family.</text>
</comment>
<evidence type="ECO:0000256" key="1">
    <source>
        <dbReference type="ARBA" id="ARBA00004651"/>
    </source>
</evidence>
<dbReference type="RefSeq" id="WP_012374267.1">
    <property type="nucleotide sequence ID" value="NC_010571.1"/>
</dbReference>
<comment type="subcellular location">
    <subcellularLocation>
        <location evidence="1">Cell membrane</location>
        <topology evidence="1">Multi-pass membrane protein</topology>
    </subcellularLocation>
</comment>
<evidence type="ECO:0000256" key="6">
    <source>
        <dbReference type="ARBA" id="ARBA00023136"/>
    </source>
</evidence>
<keyword evidence="4 7" id="KW-0812">Transmembrane</keyword>
<dbReference type="eggNOG" id="COG2855">
    <property type="taxonomic scope" value="Bacteria"/>
</dbReference>
<evidence type="ECO:0000313" key="8">
    <source>
        <dbReference type="EMBL" id="ACB74729.1"/>
    </source>
</evidence>
<keyword evidence="6 7" id="KW-0472">Membrane</keyword>
<protein>
    <submittedName>
        <fullName evidence="8">Uncharacterized protein</fullName>
    </submittedName>
</protein>
<name>B1ZS53_OPITP</name>